<dbReference type="EMBL" id="NCSJ02000007">
    <property type="protein sequence ID" value="RFU35502.1"/>
    <property type="molecule type" value="Genomic_DNA"/>
</dbReference>
<proteinExistence type="predicted"/>
<feature type="non-terminal residue" evidence="1">
    <location>
        <position position="1"/>
    </location>
</feature>
<dbReference type="Proteomes" id="UP000258309">
    <property type="component" value="Unassembled WGS sequence"/>
</dbReference>
<sequence length="103" mass="11046">MTIIQAASPILLIDHLTRRPPLAQKWPTFIIEAGVSQSLPALSNKAHWWLNSSRAEIKLIIVMSIQKKGIHIGGGDTSSGGDGGGDAGGRNDQQVAKYLDVEM</sequence>
<name>A0A3E2HQG0_SCYLI</name>
<reference evidence="1 2" key="1">
    <citation type="submission" date="2018-05" db="EMBL/GenBank/DDBJ databases">
        <title>Draft genome sequence of Scytalidium lignicola DSM 105466, a ubiquitous saprotrophic fungus.</title>
        <authorList>
            <person name="Buettner E."/>
            <person name="Gebauer A.M."/>
            <person name="Hofrichter M."/>
            <person name="Liers C."/>
            <person name="Kellner H."/>
        </authorList>
    </citation>
    <scope>NUCLEOTIDE SEQUENCE [LARGE SCALE GENOMIC DNA]</scope>
    <source>
        <strain evidence="1 2">DSM 105466</strain>
    </source>
</reference>
<protein>
    <submittedName>
        <fullName evidence="1">Uncharacterized protein</fullName>
    </submittedName>
</protein>
<dbReference type="OrthoDB" id="3438909at2759"/>
<feature type="non-terminal residue" evidence="1">
    <location>
        <position position="103"/>
    </location>
</feature>
<accession>A0A3E2HQG0</accession>
<gene>
    <name evidence="1" type="ORF">B7463_g793</name>
</gene>
<evidence type="ECO:0000313" key="2">
    <source>
        <dbReference type="Proteomes" id="UP000258309"/>
    </source>
</evidence>
<evidence type="ECO:0000313" key="1">
    <source>
        <dbReference type="EMBL" id="RFU35502.1"/>
    </source>
</evidence>
<dbReference type="AlphaFoldDB" id="A0A3E2HQG0"/>
<organism evidence="1 2">
    <name type="scientific">Scytalidium lignicola</name>
    <name type="common">Hyphomycete</name>
    <dbReference type="NCBI Taxonomy" id="5539"/>
    <lineage>
        <taxon>Eukaryota</taxon>
        <taxon>Fungi</taxon>
        <taxon>Dikarya</taxon>
        <taxon>Ascomycota</taxon>
        <taxon>Pezizomycotina</taxon>
        <taxon>Leotiomycetes</taxon>
        <taxon>Leotiomycetes incertae sedis</taxon>
        <taxon>Scytalidium</taxon>
    </lineage>
</organism>
<comment type="caution">
    <text evidence="1">The sequence shown here is derived from an EMBL/GenBank/DDBJ whole genome shotgun (WGS) entry which is preliminary data.</text>
</comment>
<keyword evidence="2" id="KW-1185">Reference proteome</keyword>